<dbReference type="PANTHER" id="PTHR43280:SF28">
    <property type="entry name" value="HTH-TYPE TRANSCRIPTIONAL ACTIVATOR RHAS"/>
    <property type="match status" value="1"/>
</dbReference>
<dbReference type="PRINTS" id="PR00032">
    <property type="entry name" value="HTHARAC"/>
</dbReference>
<dbReference type="PROSITE" id="PS01124">
    <property type="entry name" value="HTH_ARAC_FAMILY_2"/>
    <property type="match status" value="1"/>
</dbReference>
<evidence type="ECO:0000256" key="3">
    <source>
        <dbReference type="ARBA" id="ARBA00023163"/>
    </source>
</evidence>
<dbReference type="InterPro" id="IPR009057">
    <property type="entry name" value="Homeodomain-like_sf"/>
</dbReference>
<dbReference type="KEGG" id="pta:HPL003_17380"/>
<dbReference type="EMBL" id="CP003107">
    <property type="protein sequence ID" value="AET60220.1"/>
    <property type="molecule type" value="Genomic_DNA"/>
</dbReference>
<dbReference type="STRING" id="985665.HPL003_17380"/>
<reference evidence="7" key="1">
    <citation type="submission" date="2011-11" db="EMBL/GenBank/DDBJ databases">
        <title>Complete sequence of Paenibacillus terrae HPL-003.</title>
        <authorList>
            <person name="Shin S.H."/>
            <person name="Kim S."/>
            <person name="Kim J.Y."/>
        </authorList>
    </citation>
    <scope>NUCLEOTIDE SEQUENCE [LARGE SCALE GENOMIC DNA]</scope>
    <source>
        <strain evidence="7">HPL-003</strain>
    </source>
</reference>
<reference key="2">
    <citation type="submission" date="2011-11" db="EMBL/GenBank/DDBJ databases">
        <authorList>
            <person name="Shin S.H."/>
            <person name="Kim S."/>
            <person name="Kim J.Y."/>
        </authorList>
    </citation>
    <scope>NUCLEOTIDE SEQUENCE</scope>
    <source>
        <strain>HPL-003</strain>
    </source>
</reference>
<dbReference type="AlphaFoldDB" id="G7VZC6"/>
<dbReference type="InterPro" id="IPR018060">
    <property type="entry name" value="HTH_AraC"/>
</dbReference>
<gene>
    <name evidence="6" type="ordered locus">HPL003_17380</name>
</gene>
<organism evidence="6 7">
    <name type="scientific">Paenibacillus terrae (strain HPL-003)</name>
    <dbReference type="NCBI Taxonomy" id="985665"/>
    <lineage>
        <taxon>Bacteria</taxon>
        <taxon>Bacillati</taxon>
        <taxon>Bacillota</taxon>
        <taxon>Bacilli</taxon>
        <taxon>Bacillales</taxon>
        <taxon>Paenibacillaceae</taxon>
        <taxon>Paenibacillus</taxon>
    </lineage>
</organism>
<keyword evidence="4" id="KW-0812">Transmembrane</keyword>
<dbReference type="GO" id="GO:0003700">
    <property type="term" value="F:DNA-binding transcription factor activity"/>
    <property type="evidence" value="ECO:0007669"/>
    <property type="project" value="InterPro"/>
</dbReference>
<evidence type="ECO:0000259" key="5">
    <source>
        <dbReference type="PROSITE" id="PS01124"/>
    </source>
</evidence>
<keyword evidence="4" id="KW-1133">Transmembrane helix</keyword>
<dbReference type="InterPro" id="IPR020449">
    <property type="entry name" value="Tscrpt_reg_AraC-type_HTH"/>
</dbReference>
<dbReference type="Pfam" id="PF17853">
    <property type="entry name" value="GGDEF_2"/>
    <property type="match status" value="1"/>
</dbReference>
<keyword evidence="3" id="KW-0804">Transcription</keyword>
<evidence type="ECO:0000256" key="2">
    <source>
        <dbReference type="ARBA" id="ARBA00023125"/>
    </source>
</evidence>
<sequence>MMRKSWYRRLFFSYFPIFMLTVSILIFLSFLIVNEISRNETGKANRITTGFVMDSVEKSLTKVEMDVLSEAETNKSYSYFLNGQAQSGSTMLYGLAGSLRALKDNHELVHSIYIYRMKDQKVLTRSGLQDAKTFGDYPYIEQALQSEDRQWSPVREWKEPGKHTSDRVISMHKRLPLPFGGQGLLVINIGVYPLEQMIGQMTNSVVSYLVIKDGDGHTIYPAASGAGGAVKEEDGHQLTHLPSARLGWNFESGIRAGQLFEWVSVISYVWIVLGLAVVVLAVIYIIYVTRRNYRPIQLMMQRIQQLPSRPGEENNKDELWMIDHALQSLIRQTVDYEQQEHANVLIRRRQLFLDLMEGTTMETAAPRLDDLSPFVDGTQRDAIRVYAVMVVELHDLELEQSYTIEGPQAGSRSSNEHGGEDQRLSLSLLGVMQELAATYGWQGWAEWMSRERIAILLRTEDGDGEGLLAVKLQKMAQTGCEWLQGHLGVQLTIGIGGQTHELEYIKDSYRAAVSALRYRLTLGVRDIVTSDQVPQDNEIPLYTYLPLISETIRSFRLASHDWRGQLEGLFATMETDKLKDGDILTVIQWLQELLEREMREMKDVSGALDRYFNGPEAERWRCEVESAPSLALMHTVMLEHMTTVYRTYVAASETKSYRAMVSEMKQYIEEHYTNPDLSLNHLSERFDVSPKYASHLFKTEFDMKFVDFLTRLRMNHAQQMLCNTTETVQHIATQVGYANSITFGRVFKRVVGVTPGDYRKLRLKPEDSLTGGAL</sequence>
<dbReference type="Pfam" id="PF12833">
    <property type="entry name" value="HTH_18"/>
    <property type="match status" value="1"/>
</dbReference>
<dbReference type="PANTHER" id="PTHR43280">
    <property type="entry name" value="ARAC-FAMILY TRANSCRIPTIONAL REGULATOR"/>
    <property type="match status" value="1"/>
</dbReference>
<dbReference type="Gene3D" id="1.10.10.60">
    <property type="entry name" value="Homeodomain-like"/>
    <property type="match status" value="2"/>
</dbReference>
<protein>
    <submittedName>
        <fullName evidence="6">AraC family transcriptional regulator</fullName>
    </submittedName>
</protein>
<dbReference type="RefSeq" id="WP_014280931.1">
    <property type="nucleotide sequence ID" value="NC_016641.1"/>
</dbReference>
<evidence type="ECO:0000256" key="1">
    <source>
        <dbReference type="ARBA" id="ARBA00023015"/>
    </source>
</evidence>
<dbReference type="InterPro" id="IPR041522">
    <property type="entry name" value="CdaR_GGDEF"/>
</dbReference>
<feature type="domain" description="HTH araC/xylS-type" evidence="5">
    <location>
        <begin position="662"/>
        <end position="761"/>
    </location>
</feature>
<proteinExistence type="predicted"/>
<keyword evidence="1" id="KW-0805">Transcription regulation</keyword>
<dbReference type="HOGENOM" id="CLU_019175_1_0_9"/>
<evidence type="ECO:0000313" key="6">
    <source>
        <dbReference type="EMBL" id="AET60220.1"/>
    </source>
</evidence>
<evidence type="ECO:0000256" key="4">
    <source>
        <dbReference type="SAM" id="Phobius"/>
    </source>
</evidence>
<feature type="transmembrane region" description="Helical" evidence="4">
    <location>
        <begin position="12"/>
        <end position="33"/>
    </location>
</feature>
<dbReference type="eggNOG" id="COG2207">
    <property type="taxonomic scope" value="Bacteria"/>
</dbReference>
<keyword evidence="4" id="KW-0472">Membrane</keyword>
<keyword evidence="2" id="KW-0238">DNA-binding</keyword>
<evidence type="ECO:0000313" key="7">
    <source>
        <dbReference type="Proteomes" id="UP000005876"/>
    </source>
</evidence>
<dbReference type="SMART" id="SM00342">
    <property type="entry name" value="HTH_ARAC"/>
    <property type="match status" value="1"/>
</dbReference>
<dbReference type="SUPFAM" id="SSF46689">
    <property type="entry name" value="Homeodomain-like"/>
    <property type="match status" value="1"/>
</dbReference>
<feature type="transmembrane region" description="Helical" evidence="4">
    <location>
        <begin position="268"/>
        <end position="289"/>
    </location>
</feature>
<reference evidence="6 7" key="3">
    <citation type="journal article" date="2012" name="J. Bacteriol.">
        <title>Genome Sequence of Paenibacillus terrae HPL-003, a Xylanase-Producing Bacterium Isolated from Soil Found in Forest Residue.</title>
        <authorList>
            <person name="Shin S.H."/>
            <person name="Kim S."/>
            <person name="Kim J.Y."/>
            <person name="Song H.Y."/>
            <person name="Cho S.J."/>
            <person name="Kim D.R."/>
            <person name="Lee K.I."/>
            <person name="Lim H.K."/>
            <person name="Park N.J."/>
            <person name="Hwang I.T."/>
            <person name="Yang K.S."/>
        </authorList>
    </citation>
    <scope>NUCLEOTIDE SEQUENCE [LARGE SCALE GENOMIC DNA]</scope>
    <source>
        <strain evidence="6 7">HPL-003</strain>
    </source>
</reference>
<name>G7VZC6_PAETH</name>
<dbReference type="GO" id="GO:0043565">
    <property type="term" value="F:sequence-specific DNA binding"/>
    <property type="evidence" value="ECO:0007669"/>
    <property type="project" value="InterPro"/>
</dbReference>
<dbReference type="Proteomes" id="UP000005876">
    <property type="component" value="Chromosome"/>
</dbReference>
<accession>G7VZC6</accession>